<gene>
    <name evidence="1" type="ORF">N476_26305</name>
</gene>
<comment type="caution">
    <text evidence="1">The sequence shown here is derived from an EMBL/GenBank/DDBJ whole genome shotgun (WGS) entry which is preliminary data.</text>
</comment>
<organism evidence="1 2">
    <name type="scientific">Pseudoalteromonas luteoviolacea H33</name>
    <dbReference type="NCBI Taxonomy" id="1365251"/>
    <lineage>
        <taxon>Bacteria</taxon>
        <taxon>Pseudomonadati</taxon>
        <taxon>Pseudomonadota</taxon>
        <taxon>Gammaproteobacteria</taxon>
        <taxon>Alteromonadales</taxon>
        <taxon>Pseudoalteromonadaceae</taxon>
        <taxon>Pseudoalteromonas</taxon>
    </lineage>
</organism>
<proteinExistence type="predicted"/>
<dbReference type="EMBL" id="AUXZ01000006">
    <property type="protein sequence ID" value="KZN55859.1"/>
    <property type="molecule type" value="Genomic_DNA"/>
</dbReference>
<name>A0A167GNM8_9GAMM</name>
<sequence length="112" mass="12704">MLFWVGIYVLFKGGFKEFYILFKLKRNFNMTDDTSVKSAINAFYKGAGLNLTFKGDVNDRVAEVFGEMIFATQKCTTALNWVPRPSGGKATISWIVKNFSQSVLRQIESKQS</sequence>
<dbReference type="AlphaFoldDB" id="A0A167GNM8"/>
<feature type="non-terminal residue" evidence="1">
    <location>
        <position position="112"/>
    </location>
</feature>
<evidence type="ECO:0000313" key="2">
    <source>
        <dbReference type="Proteomes" id="UP000076503"/>
    </source>
</evidence>
<accession>A0A167GNM8</accession>
<dbReference type="Proteomes" id="UP000076503">
    <property type="component" value="Unassembled WGS sequence"/>
</dbReference>
<reference evidence="1 2" key="1">
    <citation type="submission" date="2013-07" db="EMBL/GenBank/DDBJ databases">
        <title>Comparative Genomic and Metabolomic Analysis of Twelve Strains of Pseudoalteromonas luteoviolacea.</title>
        <authorList>
            <person name="Vynne N.G."/>
            <person name="Mansson M."/>
            <person name="Gram L."/>
        </authorList>
    </citation>
    <scope>NUCLEOTIDE SEQUENCE [LARGE SCALE GENOMIC DNA]</scope>
    <source>
        <strain evidence="1 2">H33</strain>
    </source>
</reference>
<evidence type="ECO:0000313" key="1">
    <source>
        <dbReference type="EMBL" id="KZN55859.1"/>
    </source>
</evidence>
<protein>
    <submittedName>
        <fullName evidence="1">Uncharacterized protein</fullName>
    </submittedName>
</protein>
<dbReference type="PATRIC" id="fig|1365251.3.peg.226"/>